<feature type="binding site" evidence="4">
    <location>
        <position position="175"/>
    </location>
    <ligand>
        <name>substrate</name>
    </ligand>
</feature>
<feature type="binding site" evidence="4">
    <location>
        <position position="81"/>
    </location>
    <ligand>
        <name>substrate</name>
    </ligand>
</feature>
<protein>
    <recommendedName>
        <fullName evidence="4">Probable chorismate pyruvate-lyase</fullName>
        <shortName evidence="4">CL</shortName>
        <shortName evidence="4">CPL</shortName>
        <ecNumber evidence="4">4.1.3.40</ecNumber>
    </recommendedName>
</protein>
<dbReference type="PANTHER" id="PTHR38683:SF1">
    <property type="entry name" value="CHORISMATE PYRUVATE-LYASE"/>
    <property type="match status" value="1"/>
</dbReference>
<accession>A0ABT3N2S8</accession>
<dbReference type="Gene3D" id="3.40.1410.10">
    <property type="entry name" value="Chorismate lyase-like"/>
    <property type="match status" value="1"/>
</dbReference>
<dbReference type="EC" id="4.1.3.40" evidence="4"/>
<comment type="similarity">
    <text evidence="4">Belongs to the UbiC family.</text>
</comment>
<dbReference type="EMBL" id="JAPFCC010000001">
    <property type="protein sequence ID" value="MCW7555509.1"/>
    <property type="molecule type" value="Genomic_DNA"/>
</dbReference>
<comment type="function">
    <text evidence="4">Removes the pyruvyl group from chorismate, with concomitant aromatization of the ring, to provide 4-hydroxybenzoate (4HB) for the ubiquinone pathway.</text>
</comment>
<dbReference type="RefSeq" id="WP_262565263.1">
    <property type="nucleotide sequence ID" value="NZ_JAPFCC010000001.1"/>
</dbReference>
<evidence type="ECO:0000313" key="6">
    <source>
        <dbReference type="Proteomes" id="UP001209854"/>
    </source>
</evidence>
<comment type="subcellular location">
    <subcellularLocation>
        <location evidence="4">Cytoplasm</location>
    </subcellularLocation>
</comment>
<keyword evidence="4" id="KW-0670">Pyruvate</keyword>
<comment type="pathway">
    <text evidence="4">Cofactor biosynthesis; ubiquinone biosynthesis.</text>
</comment>
<comment type="catalytic activity">
    <reaction evidence="4">
        <text>chorismate = 4-hydroxybenzoate + pyruvate</text>
        <dbReference type="Rhea" id="RHEA:16505"/>
        <dbReference type="ChEBI" id="CHEBI:15361"/>
        <dbReference type="ChEBI" id="CHEBI:17879"/>
        <dbReference type="ChEBI" id="CHEBI:29748"/>
        <dbReference type="EC" id="4.1.3.40"/>
    </reaction>
</comment>
<organism evidence="5 6">
    <name type="scientific">Endozoicomonas gorgoniicola</name>
    <dbReference type="NCBI Taxonomy" id="1234144"/>
    <lineage>
        <taxon>Bacteria</taxon>
        <taxon>Pseudomonadati</taxon>
        <taxon>Pseudomonadota</taxon>
        <taxon>Gammaproteobacteria</taxon>
        <taxon>Oceanospirillales</taxon>
        <taxon>Endozoicomonadaceae</taxon>
        <taxon>Endozoicomonas</taxon>
    </lineage>
</organism>
<dbReference type="SUPFAM" id="SSF64288">
    <property type="entry name" value="Chorismate lyase-like"/>
    <property type="match status" value="1"/>
</dbReference>
<dbReference type="PANTHER" id="PTHR38683">
    <property type="entry name" value="CHORISMATE PYRUVATE-LYASE"/>
    <property type="match status" value="1"/>
</dbReference>
<gene>
    <name evidence="4" type="primary">ubiC</name>
    <name evidence="5" type="ORF">NX722_23365</name>
</gene>
<feature type="binding site" evidence="4">
    <location>
        <position position="119"/>
    </location>
    <ligand>
        <name>substrate</name>
    </ligand>
</feature>
<keyword evidence="1 4" id="KW-0963">Cytoplasm</keyword>
<dbReference type="InterPro" id="IPR007440">
    <property type="entry name" value="Chorismate--pyruvate_lyase"/>
</dbReference>
<comment type="caution">
    <text evidence="4">Lacks conserved residue(s) required for the propagation of feature annotation.</text>
</comment>
<evidence type="ECO:0000313" key="5">
    <source>
        <dbReference type="EMBL" id="MCW7555509.1"/>
    </source>
</evidence>
<evidence type="ECO:0000256" key="1">
    <source>
        <dbReference type="ARBA" id="ARBA00022490"/>
    </source>
</evidence>
<sequence>MPFIDFAHQTWQPKPVLTDECMRNIPEPYRSWLLDSGSLTQRLKSMCTRQFRVKVLRHEWGIPSRSELEFLGCHHEMASIREVLLIVDDRPAVFARSVLPASSLTGVNRELLELGERPLGEFLFNQPSLKRGQIEIDELPACQFNLHLDRPYYEESAWGRRSQFYLNGKAISVCEVFLPEYNPELM</sequence>
<evidence type="ECO:0000256" key="3">
    <source>
        <dbReference type="ARBA" id="ARBA00023239"/>
    </source>
</evidence>
<proteinExistence type="inferred from homology"/>
<dbReference type="Proteomes" id="UP001209854">
    <property type="component" value="Unassembled WGS sequence"/>
</dbReference>
<keyword evidence="3 4" id="KW-0456">Lyase</keyword>
<dbReference type="GO" id="GO:0008813">
    <property type="term" value="F:chorismate lyase activity"/>
    <property type="evidence" value="ECO:0007669"/>
    <property type="project" value="UniProtKB-EC"/>
</dbReference>
<evidence type="ECO:0000256" key="4">
    <source>
        <dbReference type="HAMAP-Rule" id="MF_01632"/>
    </source>
</evidence>
<comment type="caution">
    <text evidence="5">The sequence shown here is derived from an EMBL/GenBank/DDBJ whole genome shotgun (WGS) entry which is preliminary data.</text>
</comment>
<dbReference type="InterPro" id="IPR028978">
    <property type="entry name" value="Chorismate_lyase_/UTRA_dom_sf"/>
</dbReference>
<dbReference type="HAMAP" id="MF_01632">
    <property type="entry name" value="UbiC"/>
    <property type="match status" value="1"/>
</dbReference>
<keyword evidence="2 4" id="KW-0831">Ubiquinone biosynthesis</keyword>
<name>A0ABT3N2S8_9GAMM</name>
<dbReference type="Pfam" id="PF04345">
    <property type="entry name" value="Chor_lyase"/>
    <property type="match status" value="1"/>
</dbReference>
<reference evidence="5 6" key="1">
    <citation type="submission" date="2022-10" db="EMBL/GenBank/DDBJ databases">
        <title>High-quality genome sequences of two octocoral-associated bacteria, Endozoicomonas euniceicola EF212 and Endozoicomonas gorgoniicola PS125.</title>
        <authorList>
            <person name="Chiou Y.-J."/>
            <person name="Chen Y.-H."/>
        </authorList>
    </citation>
    <scope>NUCLEOTIDE SEQUENCE [LARGE SCALE GENOMIC DNA]</scope>
    <source>
        <strain evidence="5 6">PS125</strain>
    </source>
</reference>
<keyword evidence="6" id="KW-1185">Reference proteome</keyword>
<evidence type="ECO:0000256" key="2">
    <source>
        <dbReference type="ARBA" id="ARBA00022688"/>
    </source>
</evidence>